<dbReference type="Proteomes" id="UP000332515">
    <property type="component" value="Unassembled WGS sequence"/>
</dbReference>
<dbReference type="AlphaFoldDB" id="A0A6A7Y0Z8"/>
<evidence type="ECO:0000313" key="2">
    <source>
        <dbReference type="Proteomes" id="UP000332515"/>
    </source>
</evidence>
<name>A0A6A7Y0Z8_9HYPH</name>
<protein>
    <submittedName>
        <fullName evidence="1">Uncharacterized protein</fullName>
    </submittedName>
</protein>
<dbReference type="EMBL" id="VWNA01000001">
    <property type="protein sequence ID" value="MQT12425.1"/>
    <property type="molecule type" value="Genomic_DNA"/>
</dbReference>
<reference evidence="1 2" key="1">
    <citation type="submission" date="2019-09" db="EMBL/GenBank/DDBJ databases">
        <title>Segnochrobactrum spirostomi gen. nov., sp. nov., isolated from the ciliate Spirostomum cf. yagiui and description of a novel family, Segnochrobactraceae fam. nov. within the order Rhizobiales of the class Alphaproteobacteria.</title>
        <authorList>
            <person name="Akter S."/>
            <person name="Shazib S.U.A."/>
            <person name="Shin M.K."/>
        </authorList>
    </citation>
    <scope>NUCLEOTIDE SEQUENCE [LARGE SCALE GENOMIC DNA]</scope>
    <source>
        <strain evidence="1 2">Sp-1</strain>
    </source>
</reference>
<accession>A0A6A7Y0Z8</accession>
<dbReference type="RefSeq" id="WP_153479691.1">
    <property type="nucleotide sequence ID" value="NZ_VWNA01000001.1"/>
</dbReference>
<gene>
    <name evidence="1" type="ORF">F0357_07040</name>
</gene>
<sequence>MARKTTVLIASDRAGSPAASPVRGAVSAAVPSLRFCVPGVLAGARFSSRGIELRQASPARRLQAVRPARGPFVAARSIEPALLASAGFFLAAGISVGAAQ</sequence>
<organism evidence="1 2">
    <name type="scientific">Segnochrobactrum spirostomi</name>
    <dbReference type="NCBI Taxonomy" id="2608987"/>
    <lineage>
        <taxon>Bacteria</taxon>
        <taxon>Pseudomonadati</taxon>
        <taxon>Pseudomonadota</taxon>
        <taxon>Alphaproteobacteria</taxon>
        <taxon>Hyphomicrobiales</taxon>
        <taxon>Segnochrobactraceae</taxon>
        <taxon>Segnochrobactrum</taxon>
    </lineage>
</organism>
<comment type="caution">
    <text evidence="1">The sequence shown here is derived from an EMBL/GenBank/DDBJ whole genome shotgun (WGS) entry which is preliminary data.</text>
</comment>
<evidence type="ECO:0000313" key="1">
    <source>
        <dbReference type="EMBL" id="MQT12425.1"/>
    </source>
</evidence>
<keyword evidence="2" id="KW-1185">Reference proteome</keyword>
<proteinExistence type="predicted"/>